<evidence type="ECO:0000256" key="1">
    <source>
        <dbReference type="ARBA" id="ARBA00022884"/>
    </source>
</evidence>
<dbReference type="InterPro" id="IPR000504">
    <property type="entry name" value="RRM_dom"/>
</dbReference>
<dbReference type="PROSITE" id="PS50102">
    <property type="entry name" value="RRM"/>
    <property type="match status" value="1"/>
</dbReference>
<reference evidence="5" key="1">
    <citation type="journal article" date="2020" name="Cell">
        <title>Large-Scale Comparative Analyses of Tick Genomes Elucidate Their Genetic Diversity and Vector Capacities.</title>
        <authorList>
            <consortium name="Tick Genome and Microbiome Consortium (TIGMIC)"/>
            <person name="Jia N."/>
            <person name="Wang J."/>
            <person name="Shi W."/>
            <person name="Du L."/>
            <person name="Sun Y."/>
            <person name="Zhan W."/>
            <person name="Jiang J.F."/>
            <person name="Wang Q."/>
            <person name="Zhang B."/>
            <person name="Ji P."/>
            <person name="Bell-Sakyi L."/>
            <person name="Cui X.M."/>
            <person name="Yuan T.T."/>
            <person name="Jiang B.G."/>
            <person name="Yang W.F."/>
            <person name="Lam T.T."/>
            <person name="Chang Q.C."/>
            <person name="Ding S.J."/>
            <person name="Wang X.J."/>
            <person name="Zhu J.G."/>
            <person name="Ruan X.D."/>
            <person name="Zhao L."/>
            <person name="Wei J.T."/>
            <person name="Ye R.Z."/>
            <person name="Que T.C."/>
            <person name="Du C.H."/>
            <person name="Zhou Y.H."/>
            <person name="Cheng J.X."/>
            <person name="Dai P.F."/>
            <person name="Guo W.B."/>
            <person name="Han X.H."/>
            <person name="Huang E.J."/>
            <person name="Li L.F."/>
            <person name="Wei W."/>
            <person name="Gao Y.C."/>
            <person name="Liu J.Z."/>
            <person name="Shao H.Z."/>
            <person name="Wang X."/>
            <person name="Wang C.C."/>
            <person name="Yang T.C."/>
            <person name="Huo Q.B."/>
            <person name="Li W."/>
            <person name="Chen H.Y."/>
            <person name="Chen S.E."/>
            <person name="Zhou L.G."/>
            <person name="Ni X.B."/>
            <person name="Tian J.H."/>
            <person name="Sheng Y."/>
            <person name="Liu T."/>
            <person name="Pan Y.S."/>
            <person name="Xia L.Y."/>
            <person name="Li J."/>
            <person name="Zhao F."/>
            <person name="Cao W.C."/>
        </authorList>
    </citation>
    <scope>NUCLEOTIDE SEQUENCE</scope>
    <source>
        <strain evidence="5">Rmic-2018</strain>
    </source>
</reference>
<dbReference type="VEuPathDB" id="VectorBase:LOC119181414"/>
<dbReference type="InterPro" id="IPR012677">
    <property type="entry name" value="Nucleotide-bd_a/b_plait_sf"/>
</dbReference>
<evidence type="ECO:0000256" key="3">
    <source>
        <dbReference type="SAM" id="MobiDB-lite"/>
    </source>
</evidence>
<dbReference type="InterPro" id="IPR035979">
    <property type="entry name" value="RBD_domain_sf"/>
</dbReference>
<dbReference type="Proteomes" id="UP000821866">
    <property type="component" value="Chromosome 11"/>
</dbReference>
<feature type="domain" description="RRM" evidence="4">
    <location>
        <begin position="56"/>
        <end position="98"/>
    </location>
</feature>
<evidence type="ECO:0000259" key="4">
    <source>
        <dbReference type="PROSITE" id="PS50102"/>
    </source>
</evidence>
<feature type="region of interest" description="Disordered" evidence="3">
    <location>
        <begin position="1"/>
        <end position="55"/>
    </location>
</feature>
<sequence>MASQMSSRALAWNVAQPSQMNGMDTGPSVQSSQQNGTLHGSSAQQQQQGSAEDSKTNLIVNYLPQTMTQEEIRSLFSSIGEVESCKLIRDKVTGTCGFCRTAIYFF</sequence>
<organism evidence="5 6">
    <name type="scientific">Rhipicephalus microplus</name>
    <name type="common">Cattle tick</name>
    <name type="synonym">Boophilus microplus</name>
    <dbReference type="NCBI Taxonomy" id="6941"/>
    <lineage>
        <taxon>Eukaryota</taxon>
        <taxon>Metazoa</taxon>
        <taxon>Ecdysozoa</taxon>
        <taxon>Arthropoda</taxon>
        <taxon>Chelicerata</taxon>
        <taxon>Arachnida</taxon>
        <taxon>Acari</taxon>
        <taxon>Parasitiformes</taxon>
        <taxon>Ixodida</taxon>
        <taxon>Ixodoidea</taxon>
        <taxon>Ixodidae</taxon>
        <taxon>Rhipicephalinae</taxon>
        <taxon>Rhipicephalus</taxon>
        <taxon>Boophilus</taxon>
    </lineage>
</organism>
<dbReference type="SUPFAM" id="SSF54928">
    <property type="entry name" value="RNA-binding domain, RBD"/>
    <property type="match status" value="1"/>
</dbReference>
<name>A0A9J6ENJ5_RHIMP</name>
<comment type="caution">
    <text evidence="5">The sequence shown here is derived from an EMBL/GenBank/DDBJ whole genome shotgun (WGS) entry which is preliminary data.</text>
</comment>
<evidence type="ECO:0000313" key="6">
    <source>
        <dbReference type="Proteomes" id="UP000821866"/>
    </source>
</evidence>
<feature type="compositionally biased region" description="Polar residues" evidence="3">
    <location>
        <begin position="15"/>
        <end position="39"/>
    </location>
</feature>
<dbReference type="EMBL" id="JABSTU010000003">
    <property type="protein sequence ID" value="KAH8035970.1"/>
    <property type="molecule type" value="Genomic_DNA"/>
</dbReference>
<evidence type="ECO:0000256" key="2">
    <source>
        <dbReference type="PROSITE-ProRule" id="PRU00176"/>
    </source>
</evidence>
<evidence type="ECO:0000313" key="5">
    <source>
        <dbReference type="EMBL" id="KAH8035970.1"/>
    </source>
</evidence>
<keyword evidence="6" id="KW-1185">Reference proteome</keyword>
<reference evidence="5" key="2">
    <citation type="submission" date="2021-09" db="EMBL/GenBank/DDBJ databases">
        <authorList>
            <person name="Jia N."/>
            <person name="Wang J."/>
            <person name="Shi W."/>
            <person name="Du L."/>
            <person name="Sun Y."/>
            <person name="Zhan W."/>
            <person name="Jiang J."/>
            <person name="Wang Q."/>
            <person name="Zhang B."/>
            <person name="Ji P."/>
            <person name="Sakyi L.B."/>
            <person name="Cui X."/>
            <person name="Yuan T."/>
            <person name="Jiang B."/>
            <person name="Yang W."/>
            <person name="Lam T.T.-Y."/>
            <person name="Chang Q."/>
            <person name="Ding S."/>
            <person name="Wang X."/>
            <person name="Zhu J."/>
            <person name="Ruan X."/>
            <person name="Zhao L."/>
            <person name="Wei J."/>
            <person name="Que T."/>
            <person name="Du C."/>
            <person name="Cheng J."/>
            <person name="Dai P."/>
            <person name="Han X."/>
            <person name="Huang E."/>
            <person name="Gao Y."/>
            <person name="Liu J."/>
            <person name="Shao H."/>
            <person name="Ye R."/>
            <person name="Li L."/>
            <person name="Wei W."/>
            <person name="Wang X."/>
            <person name="Wang C."/>
            <person name="Huo Q."/>
            <person name="Li W."/>
            <person name="Guo W."/>
            <person name="Chen H."/>
            <person name="Chen S."/>
            <person name="Zhou L."/>
            <person name="Zhou L."/>
            <person name="Ni X."/>
            <person name="Tian J."/>
            <person name="Zhou Y."/>
            <person name="Sheng Y."/>
            <person name="Liu T."/>
            <person name="Pan Y."/>
            <person name="Xia L."/>
            <person name="Li J."/>
            <person name="Zhao F."/>
            <person name="Cao W."/>
        </authorList>
    </citation>
    <scope>NUCLEOTIDE SEQUENCE</scope>
    <source>
        <strain evidence="5">Rmic-2018</strain>
        <tissue evidence="5">Larvae</tissue>
    </source>
</reference>
<proteinExistence type="predicted"/>
<dbReference type="Pfam" id="PF00076">
    <property type="entry name" value="RRM_1"/>
    <property type="match status" value="1"/>
</dbReference>
<dbReference type="AlphaFoldDB" id="A0A9J6ENJ5"/>
<accession>A0A9J6ENJ5</accession>
<gene>
    <name evidence="5" type="ORF">HPB51_014327</name>
</gene>
<dbReference type="GO" id="GO:0003723">
    <property type="term" value="F:RNA binding"/>
    <property type="evidence" value="ECO:0007669"/>
    <property type="project" value="UniProtKB-UniRule"/>
</dbReference>
<dbReference type="Gene3D" id="3.30.70.330">
    <property type="match status" value="1"/>
</dbReference>
<feature type="compositionally biased region" description="Low complexity" evidence="3">
    <location>
        <begin position="40"/>
        <end position="51"/>
    </location>
</feature>
<protein>
    <recommendedName>
        <fullName evidence="4">RRM domain-containing protein</fullName>
    </recommendedName>
</protein>
<keyword evidence="1 2" id="KW-0694">RNA-binding</keyword>